<sequence>MCYALSDVKCVIAVSLETSSDGGDLAGGNEPGLVDAANQLSELPFYHYLFWNHINKPSFIHSNPNLSLHECSTKMIAASMSILSQGTFHG</sequence>
<proteinExistence type="predicted"/>
<evidence type="ECO:0000313" key="1">
    <source>
        <dbReference type="EMBL" id="KAI4374257.1"/>
    </source>
</evidence>
<reference evidence="2" key="1">
    <citation type="journal article" date="2023" name="Front. Plant Sci.">
        <title>Chromosomal-level genome assembly of Melastoma candidum provides insights into trichome evolution.</title>
        <authorList>
            <person name="Zhong Y."/>
            <person name="Wu W."/>
            <person name="Sun C."/>
            <person name="Zou P."/>
            <person name="Liu Y."/>
            <person name="Dai S."/>
            <person name="Zhou R."/>
        </authorList>
    </citation>
    <scope>NUCLEOTIDE SEQUENCE [LARGE SCALE GENOMIC DNA]</scope>
</reference>
<evidence type="ECO:0000313" key="2">
    <source>
        <dbReference type="Proteomes" id="UP001057402"/>
    </source>
</evidence>
<dbReference type="Proteomes" id="UP001057402">
    <property type="component" value="Chromosome 4"/>
</dbReference>
<comment type="caution">
    <text evidence="1">The sequence shown here is derived from an EMBL/GenBank/DDBJ whole genome shotgun (WGS) entry which is preliminary data.</text>
</comment>
<dbReference type="EMBL" id="CM042883">
    <property type="protein sequence ID" value="KAI4374257.1"/>
    <property type="molecule type" value="Genomic_DNA"/>
</dbReference>
<accession>A0ACB9RE80</accession>
<protein>
    <submittedName>
        <fullName evidence="1">Uncharacterized protein</fullName>
    </submittedName>
</protein>
<name>A0ACB9RE80_9MYRT</name>
<keyword evidence="2" id="KW-1185">Reference proteome</keyword>
<organism evidence="1 2">
    <name type="scientific">Melastoma candidum</name>
    <dbReference type="NCBI Taxonomy" id="119954"/>
    <lineage>
        <taxon>Eukaryota</taxon>
        <taxon>Viridiplantae</taxon>
        <taxon>Streptophyta</taxon>
        <taxon>Embryophyta</taxon>
        <taxon>Tracheophyta</taxon>
        <taxon>Spermatophyta</taxon>
        <taxon>Magnoliopsida</taxon>
        <taxon>eudicotyledons</taxon>
        <taxon>Gunneridae</taxon>
        <taxon>Pentapetalae</taxon>
        <taxon>rosids</taxon>
        <taxon>malvids</taxon>
        <taxon>Myrtales</taxon>
        <taxon>Melastomataceae</taxon>
        <taxon>Melastomatoideae</taxon>
        <taxon>Melastomateae</taxon>
        <taxon>Melastoma</taxon>
    </lineage>
</organism>
<gene>
    <name evidence="1" type="ORF">MLD38_012269</name>
</gene>